<reference evidence="7" key="1">
    <citation type="journal article" date="2006" name="Nature">
        <title>Deciphering the evolution and metabolism of an anammox bacterium from a community genome.</title>
        <authorList>
            <person name="Strous M."/>
            <person name="Pelletier E."/>
            <person name="Mangenot S."/>
            <person name="Rattei T."/>
            <person name="Lehner A."/>
            <person name="Taylor M.W."/>
            <person name="Horn M."/>
            <person name="Daims H."/>
            <person name="Bartol-Mavel D."/>
            <person name="Wincker P."/>
            <person name="Barbe V."/>
            <person name="Fonknechten N."/>
            <person name="Vallenet D."/>
            <person name="Segurens B."/>
            <person name="Schenowitz-Truong C."/>
            <person name="Medigue C."/>
            <person name="Collingro A."/>
            <person name="Snel B."/>
            <person name="Dutilh B.E."/>
            <person name="OpDenCamp H.J.M."/>
            <person name="vanDerDrift C."/>
            <person name="Cirpus I."/>
            <person name="vanDePas-Schoonen K.T."/>
            <person name="Harhangi H.R."/>
            <person name="vanNiftrik L."/>
            <person name="Schmid M."/>
            <person name="Keltjens J."/>
            <person name="vanDeVossenberg J."/>
            <person name="Kartal B."/>
            <person name="Meier H."/>
            <person name="Frishman D."/>
            <person name="Huynen M.A."/>
            <person name="Mewes H."/>
            <person name="Weissenbach J."/>
            <person name="Jetten M.S.M."/>
            <person name="Wagner M."/>
            <person name="LePaslier D."/>
        </authorList>
    </citation>
    <scope>NUCLEOTIDE SEQUENCE</scope>
</reference>
<accession>Q1Q4Y9</accession>
<reference evidence="8 11" key="5">
    <citation type="submission" date="2020-02" db="EMBL/GenBank/DDBJ databases">
        <title>Newly sequenced genome of strain CSTR1 showed variability in Candidatus Kuenenia stuttgartiensis genomes.</title>
        <authorList>
            <person name="Ding C."/>
            <person name="Adrian L."/>
        </authorList>
    </citation>
    <scope>NUCLEOTIDE SEQUENCE [LARGE SCALE GENOMIC DNA]</scope>
    <source>
        <strain evidence="8 11">CSTR1</strain>
    </source>
</reference>
<dbReference type="RefSeq" id="WP_099323739.1">
    <property type="nucleotide sequence ID" value="NZ_CP049055.1"/>
</dbReference>
<dbReference type="InterPro" id="IPR007863">
    <property type="entry name" value="Peptidase_M16_C"/>
</dbReference>
<dbReference type="Pfam" id="PF00675">
    <property type="entry name" value="Peptidase_M16"/>
    <property type="match status" value="2"/>
</dbReference>
<evidence type="ECO:0000313" key="7">
    <source>
        <dbReference type="EMBL" id="CAJ75077.1"/>
    </source>
</evidence>
<dbReference type="KEGG" id="kst:KSMBR1_0307"/>
<dbReference type="GO" id="GO:0046872">
    <property type="term" value="F:metal ion binding"/>
    <property type="evidence" value="ECO:0007669"/>
    <property type="project" value="InterPro"/>
</dbReference>
<dbReference type="SUPFAM" id="SSF63411">
    <property type="entry name" value="LuxS/MPP-like metallohydrolase"/>
    <property type="match status" value="4"/>
</dbReference>
<dbReference type="EMBL" id="CP049055">
    <property type="protein sequence ID" value="QII12523.1"/>
    <property type="molecule type" value="Genomic_DNA"/>
</dbReference>
<reference evidence="9" key="4">
    <citation type="submission" date="2017-10" db="EMBL/GenBank/DDBJ databases">
        <authorList>
            <person name="Banno H."/>
            <person name="Chua N.-H."/>
        </authorList>
    </citation>
    <scope>NUCLEOTIDE SEQUENCE [LARGE SCALE GENOMIC DNA]</scope>
    <source>
        <strain evidence="9">Kuenenia_mbr1_ru-nijmegen</strain>
    </source>
</reference>
<dbReference type="InterPro" id="IPR001431">
    <property type="entry name" value="Pept_M16_Zn_BS"/>
</dbReference>
<evidence type="ECO:0000259" key="6">
    <source>
        <dbReference type="Pfam" id="PF05193"/>
    </source>
</evidence>
<dbReference type="PANTHER" id="PTHR11851">
    <property type="entry name" value="METALLOPROTEASE"/>
    <property type="match status" value="1"/>
</dbReference>
<feature type="transmembrane region" description="Helical" evidence="4">
    <location>
        <begin position="20"/>
        <end position="38"/>
    </location>
</feature>
<dbReference type="Gene3D" id="3.30.830.10">
    <property type="entry name" value="Metalloenzyme, LuxS/M16 peptidase-like"/>
    <property type="match status" value="4"/>
</dbReference>
<evidence type="ECO:0000256" key="1">
    <source>
        <dbReference type="ARBA" id="ARBA00001947"/>
    </source>
</evidence>
<name>Q1Q4Y9_KUEST</name>
<evidence type="ECO:0000313" key="8">
    <source>
        <dbReference type="EMBL" id="QII12523.1"/>
    </source>
</evidence>
<evidence type="ECO:0000256" key="2">
    <source>
        <dbReference type="ARBA" id="ARBA00007261"/>
    </source>
</evidence>
<dbReference type="PANTHER" id="PTHR11851:SF49">
    <property type="entry name" value="MITOCHONDRIAL-PROCESSING PEPTIDASE SUBUNIT ALPHA"/>
    <property type="match status" value="1"/>
</dbReference>
<dbReference type="GO" id="GO:0006508">
    <property type="term" value="P:proteolysis"/>
    <property type="evidence" value="ECO:0007669"/>
    <property type="project" value="InterPro"/>
</dbReference>
<dbReference type="EMBL" id="CT573071">
    <property type="protein sequence ID" value="CAJ75077.1"/>
    <property type="molecule type" value="Genomic_DNA"/>
</dbReference>
<dbReference type="Proteomes" id="UP000221734">
    <property type="component" value="Chromosome Kuenenia_stuttgartiensis_MBR1"/>
</dbReference>
<reference evidence="7" key="2">
    <citation type="submission" date="2006-01" db="EMBL/GenBank/DDBJ databases">
        <authorList>
            <person name="Genoscope"/>
        </authorList>
    </citation>
    <scope>NUCLEOTIDE SEQUENCE</scope>
</reference>
<comment type="similarity">
    <text evidence="2 3">Belongs to the peptidase M16 family.</text>
</comment>
<dbReference type="EC" id="3.4.24.64" evidence="8"/>
<evidence type="ECO:0000256" key="3">
    <source>
        <dbReference type="RuleBase" id="RU004447"/>
    </source>
</evidence>
<keyword evidence="4" id="KW-1133">Transmembrane helix</keyword>
<dbReference type="GO" id="GO:0004222">
    <property type="term" value="F:metalloendopeptidase activity"/>
    <property type="evidence" value="ECO:0007669"/>
    <property type="project" value="UniProtKB-EC"/>
</dbReference>
<dbReference type="InterPro" id="IPR050361">
    <property type="entry name" value="MPP/UQCRC_Complex"/>
</dbReference>
<dbReference type="Proteomes" id="UP000501926">
    <property type="component" value="Chromosome"/>
</dbReference>
<evidence type="ECO:0000256" key="4">
    <source>
        <dbReference type="SAM" id="Phobius"/>
    </source>
</evidence>
<dbReference type="EMBL" id="LT934425">
    <property type="protein sequence ID" value="SOH02823.1"/>
    <property type="molecule type" value="Genomic_DNA"/>
</dbReference>
<sequence length="902" mass="102777">MVYRNTFFRYLHCVFFIKKLRLFALSLITVLSLFYGMGSINGYTEGMNEGVSALFHDTQNAFVFYLDNGMEVILVENHASPMITAFTIVKTGSCNEDASTNGCAHFLEHLLFNGTKSRTQKQLYDEMAFYGGYNNANTTTDYTNFMILMPKEYISQGMDIQADMLFNSILPEEKFEKERGIVIEEIGKWENNPAQQAQNHFLRTFFANTPYERPVLGTVSTISHLKYDAVREYYKTWYVPNNMILMVIGDFITTEVIELVKEKYGKYPAGRLPEKKGIQFNPPNKLRIIQANGIGNFPADRQYLSIGYVLPPPTGEDFQSLQMLAEFLGGKENSVLDVLFRKEENSDLLYSISANMEFHREFSTLQISAELPSDSDTDHVVGLILQAIDDMAVNTVSTEELNTLLTSGLINEIYLQEKLHYYAMMKSGYLVAGGYAFYREYMDGLIKVTPQSIQKVCQKYLKDQLPVITTMSPSAPINKETTKRSQSSYYQEILPNGLTVAIKENRDSRVVGIHLLAKDRCIAEGEGKHGLTEILQRMFLSGGTLHYPEDALYKEYESIGAEIKLYDNPHIDFDDYYNSPRFAYIRLKVVDFYFEKGIQLLAETILHPQLTQEHFEQAKKEVIPLAARAESDTPLRAKRVFYKNLFAMDIGYGNEIGFPEQLDKLSLEDAKSLYNKLYNPSNLILAVSGNIPVDEALLLIKRSFGGTWGNAGWNAPVQHIVFNEPVGRIVREKTGKTQSYISVGSTYEIQKGEVPALAVLQYVFSESLAFQLRETQGLAYSIGVSFPLHNNAQWYRITMGTRPENINRAISGIQKEINDIRKRKYEKDEVQKAINAILGRHGMRRLDRVNQAYYMSMEILDGNPPEDDELFSEKLKKVTPEEVAQLAQKVFKNDDHLIIIIE</sequence>
<evidence type="ECO:0000259" key="5">
    <source>
        <dbReference type="Pfam" id="PF00675"/>
    </source>
</evidence>
<evidence type="ECO:0000313" key="9">
    <source>
        <dbReference type="EMBL" id="SOH02823.1"/>
    </source>
</evidence>
<keyword evidence="4" id="KW-0812">Transmembrane</keyword>
<gene>
    <name evidence="8" type="ORF">KsCSTR_31440</name>
    <name evidence="9" type="ORF">KSMBR1_0307</name>
    <name evidence="7" type="ORF">kuste4315</name>
</gene>
<organism evidence="7">
    <name type="scientific">Kuenenia stuttgartiensis</name>
    <dbReference type="NCBI Taxonomy" id="174633"/>
    <lineage>
        <taxon>Bacteria</taxon>
        <taxon>Pseudomonadati</taxon>
        <taxon>Planctomycetota</taxon>
        <taxon>Candidatus Brocadiia</taxon>
        <taxon>Candidatus Brocadiales</taxon>
        <taxon>Candidatus Brocadiaceae</taxon>
        <taxon>Candidatus Kuenenia</taxon>
    </lineage>
</organism>
<dbReference type="PROSITE" id="PS00143">
    <property type="entry name" value="INSULINASE"/>
    <property type="match status" value="1"/>
</dbReference>
<keyword evidence="10" id="KW-1185">Reference proteome</keyword>
<keyword evidence="8" id="KW-0378">Hydrolase</keyword>
<dbReference type="Pfam" id="PF05193">
    <property type="entry name" value="Peptidase_M16_C"/>
    <property type="match status" value="2"/>
</dbReference>
<feature type="domain" description="Peptidase M16 N-terminal" evidence="5">
    <location>
        <begin position="72"/>
        <end position="218"/>
    </location>
</feature>
<protein>
    <submittedName>
        <fullName evidence="8">Putative mitochondrial processing peptidase</fullName>
        <ecNumber evidence="8">3.4.24.64</ecNumber>
    </submittedName>
</protein>
<dbReference type="InterPro" id="IPR011249">
    <property type="entry name" value="Metalloenz_LuxS/M16"/>
</dbReference>
<dbReference type="InterPro" id="IPR011765">
    <property type="entry name" value="Pept_M16_N"/>
</dbReference>
<feature type="domain" description="Peptidase M16 N-terminal" evidence="5">
    <location>
        <begin position="501"/>
        <end position="623"/>
    </location>
</feature>
<keyword evidence="4" id="KW-0472">Membrane</keyword>
<dbReference type="OrthoDB" id="9811314at2"/>
<evidence type="ECO:0000313" key="10">
    <source>
        <dbReference type="Proteomes" id="UP000221734"/>
    </source>
</evidence>
<feature type="domain" description="Peptidase M16 C-terminal" evidence="6">
    <location>
        <begin position="664"/>
        <end position="836"/>
    </location>
</feature>
<feature type="domain" description="Peptidase M16 C-terminal" evidence="6">
    <location>
        <begin position="225"/>
        <end position="404"/>
    </location>
</feature>
<dbReference type="AlphaFoldDB" id="Q1Q4Y9"/>
<comment type="cofactor">
    <cofactor evidence="1">
        <name>Zn(2+)</name>
        <dbReference type="ChEBI" id="CHEBI:29105"/>
    </cofactor>
</comment>
<proteinExistence type="inferred from homology"/>
<reference evidence="10" key="3">
    <citation type="submission" date="2017-10" db="EMBL/GenBank/DDBJ databases">
        <authorList>
            <person name="Frank J."/>
        </authorList>
    </citation>
    <scope>NUCLEOTIDE SEQUENCE [LARGE SCALE GENOMIC DNA]</scope>
</reference>
<evidence type="ECO:0000313" key="11">
    <source>
        <dbReference type="Proteomes" id="UP000501926"/>
    </source>
</evidence>